<dbReference type="PaxDb" id="55529-EKX46749"/>
<keyword evidence="3" id="KW-1185">Reference proteome</keyword>
<reference evidence="3" key="2">
    <citation type="submission" date="2012-11" db="EMBL/GenBank/DDBJ databases">
        <authorList>
            <person name="Kuo A."/>
            <person name="Curtis B.A."/>
            <person name="Tanifuji G."/>
            <person name="Burki F."/>
            <person name="Gruber A."/>
            <person name="Irimia M."/>
            <person name="Maruyama S."/>
            <person name="Arias M.C."/>
            <person name="Ball S.G."/>
            <person name="Gile G.H."/>
            <person name="Hirakawa Y."/>
            <person name="Hopkins J.F."/>
            <person name="Rensing S.A."/>
            <person name="Schmutz J."/>
            <person name="Symeonidi A."/>
            <person name="Elias M."/>
            <person name="Eveleigh R.J."/>
            <person name="Herman E.K."/>
            <person name="Klute M.J."/>
            <person name="Nakayama T."/>
            <person name="Obornik M."/>
            <person name="Reyes-Prieto A."/>
            <person name="Armbrust E.V."/>
            <person name="Aves S.J."/>
            <person name="Beiko R.G."/>
            <person name="Coutinho P."/>
            <person name="Dacks J.B."/>
            <person name="Durnford D.G."/>
            <person name="Fast N.M."/>
            <person name="Green B.R."/>
            <person name="Grisdale C."/>
            <person name="Hempe F."/>
            <person name="Henrissat B."/>
            <person name="Hoppner M.P."/>
            <person name="Ishida K.-I."/>
            <person name="Kim E."/>
            <person name="Koreny L."/>
            <person name="Kroth P.G."/>
            <person name="Liu Y."/>
            <person name="Malik S.-B."/>
            <person name="Maier U.G."/>
            <person name="McRose D."/>
            <person name="Mock T."/>
            <person name="Neilson J.A."/>
            <person name="Onodera N.T."/>
            <person name="Poole A.M."/>
            <person name="Pritham E.J."/>
            <person name="Richards T.A."/>
            <person name="Rocap G."/>
            <person name="Roy S.W."/>
            <person name="Sarai C."/>
            <person name="Schaack S."/>
            <person name="Shirato S."/>
            <person name="Slamovits C.H."/>
            <person name="Spencer D.F."/>
            <person name="Suzuki S."/>
            <person name="Worden A.Z."/>
            <person name="Zauner S."/>
            <person name="Barry K."/>
            <person name="Bell C."/>
            <person name="Bharti A.K."/>
            <person name="Crow J.A."/>
            <person name="Grimwood J."/>
            <person name="Kramer R."/>
            <person name="Lindquist E."/>
            <person name="Lucas S."/>
            <person name="Salamov A."/>
            <person name="McFadden G.I."/>
            <person name="Lane C.E."/>
            <person name="Keeling P.J."/>
            <person name="Gray M.W."/>
            <person name="Grigoriev I.V."/>
            <person name="Archibald J.M."/>
        </authorList>
    </citation>
    <scope>NUCLEOTIDE SEQUENCE</scope>
    <source>
        <strain evidence="3">CCMP2712</strain>
    </source>
</reference>
<dbReference type="EMBL" id="JH992993">
    <property type="protein sequence ID" value="EKX46749.1"/>
    <property type="molecule type" value="Genomic_DNA"/>
</dbReference>
<dbReference type="KEGG" id="gtt:GUITHDRAFT_107525"/>
<evidence type="ECO:0000313" key="2">
    <source>
        <dbReference type="EnsemblProtists" id="EKX46749"/>
    </source>
</evidence>
<dbReference type="RefSeq" id="XP_005833729.1">
    <property type="nucleotide sequence ID" value="XM_005833672.1"/>
</dbReference>
<reference evidence="2" key="3">
    <citation type="submission" date="2016-03" db="UniProtKB">
        <authorList>
            <consortium name="EnsemblProtists"/>
        </authorList>
    </citation>
    <scope>IDENTIFICATION</scope>
</reference>
<accession>L1JF40</accession>
<evidence type="ECO:0000313" key="3">
    <source>
        <dbReference type="Proteomes" id="UP000011087"/>
    </source>
</evidence>
<evidence type="ECO:0000313" key="1">
    <source>
        <dbReference type="EMBL" id="EKX46749.1"/>
    </source>
</evidence>
<sequence>MIGGKQLLQMLNYEAGVDPTQTTEPFFAGMHTVNFKMISWTSPNTRMGQSSNPAASPHVLGAGFVRGHPTFSSLVLPQNIVYHPTNHPKDNWWMPEQF</sequence>
<dbReference type="Proteomes" id="UP000011087">
    <property type="component" value="Unassembled WGS sequence"/>
</dbReference>
<dbReference type="HOGENOM" id="CLU_2338007_0_0_1"/>
<dbReference type="AlphaFoldDB" id="L1JF40"/>
<gene>
    <name evidence="1" type="ORF">GUITHDRAFT_107525</name>
</gene>
<dbReference type="GeneID" id="17303270"/>
<protein>
    <submittedName>
        <fullName evidence="1 2">Uncharacterized protein</fullName>
    </submittedName>
</protein>
<name>L1JF40_GUITC</name>
<dbReference type="EnsemblProtists" id="EKX46749">
    <property type="protein sequence ID" value="EKX46749"/>
    <property type="gene ID" value="GUITHDRAFT_107525"/>
</dbReference>
<organism evidence="1">
    <name type="scientific">Guillardia theta (strain CCMP2712)</name>
    <name type="common">Cryptophyte</name>
    <dbReference type="NCBI Taxonomy" id="905079"/>
    <lineage>
        <taxon>Eukaryota</taxon>
        <taxon>Cryptophyceae</taxon>
        <taxon>Pyrenomonadales</taxon>
        <taxon>Geminigeraceae</taxon>
        <taxon>Guillardia</taxon>
    </lineage>
</organism>
<reference evidence="1 3" key="1">
    <citation type="journal article" date="2012" name="Nature">
        <title>Algal genomes reveal evolutionary mosaicism and the fate of nucleomorphs.</title>
        <authorList>
            <consortium name="DOE Joint Genome Institute"/>
            <person name="Curtis B.A."/>
            <person name="Tanifuji G."/>
            <person name="Burki F."/>
            <person name="Gruber A."/>
            <person name="Irimia M."/>
            <person name="Maruyama S."/>
            <person name="Arias M.C."/>
            <person name="Ball S.G."/>
            <person name="Gile G.H."/>
            <person name="Hirakawa Y."/>
            <person name="Hopkins J.F."/>
            <person name="Kuo A."/>
            <person name="Rensing S.A."/>
            <person name="Schmutz J."/>
            <person name="Symeonidi A."/>
            <person name="Elias M."/>
            <person name="Eveleigh R.J."/>
            <person name="Herman E.K."/>
            <person name="Klute M.J."/>
            <person name="Nakayama T."/>
            <person name="Obornik M."/>
            <person name="Reyes-Prieto A."/>
            <person name="Armbrust E.V."/>
            <person name="Aves S.J."/>
            <person name="Beiko R.G."/>
            <person name="Coutinho P."/>
            <person name="Dacks J.B."/>
            <person name="Durnford D.G."/>
            <person name="Fast N.M."/>
            <person name="Green B.R."/>
            <person name="Grisdale C.J."/>
            <person name="Hempel F."/>
            <person name="Henrissat B."/>
            <person name="Hoppner M.P."/>
            <person name="Ishida K."/>
            <person name="Kim E."/>
            <person name="Koreny L."/>
            <person name="Kroth P.G."/>
            <person name="Liu Y."/>
            <person name="Malik S.B."/>
            <person name="Maier U.G."/>
            <person name="McRose D."/>
            <person name="Mock T."/>
            <person name="Neilson J.A."/>
            <person name="Onodera N.T."/>
            <person name="Poole A.M."/>
            <person name="Pritham E.J."/>
            <person name="Richards T.A."/>
            <person name="Rocap G."/>
            <person name="Roy S.W."/>
            <person name="Sarai C."/>
            <person name="Schaack S."/>
            <person name="Shirato S."/>
            <person name="Slamovits C.H."/>
            <person name="Spencer D.F."/>
            <person name="Suzuki S."/>
            <person name="Worden A.Z."/>
            <person name="Zauner S."/>
            <person name="Barry K."/>
            <person name="Bell C."/>
            <person name="Bharti A.K."/>
            <person name="Crow J.A."/>
            <person name="Grimwood J."/>
            <person name="Kramer R."/>
            <person name="Lindquist E."/>
            <person name="Lucas S."/>
            <person name="Salamov A."/>
            <person name="McFadden G.I."/>
            <person name="Lane C.E."/>
            <person name="Keeling P.J."/>
            <person name="Gray M.W."/>
            <person name="Grigoriev I.V."/>
            <person name="Archibald J.M."/>
        </authorList>
    </citation>
    <scope>NUCLEOTIDE SEQUENCE</scope>
    <source>
        <strain evidence="1 3">CCMP2712</strain>
    </source>
</reference>
<proteinExistence type="predicted"/>